<protein>
    <recommendedName>
        <fullName evidence="4">Crinkler effector protein N-terminal domain-containing protein</fullName>
    </recommendedName>
</protein>
<evidence type="ECO:0000256" key="3">
    <source>
        <dbReference type="ARBA" id="ARBA00022525"/>
    </source>
</evidence>
<name>A0A8T1BNH0_9STRA</name>
<evidence type="ECO:0000256" key="1">
    <source>
        <dbReference type="ARBA" id="ARBA00004340"/>
    </source>
</evidence>
<gene>
    <name evidence="5" type="ORF">PC117_g20725</name>
</gene>
<sequence length="382" mass="42446">MVQLFCAIVGEAGSAFSVRVDESDSVDDLKDAIKEKNLDDPTLKNVAAKNLQLFLAKKDDGAWLTDDEALDAMLQTGVDTSLYEKMRGSWRLNKPKLFGPGVSLGEDVIHVLVVVPEGAGGSASETSATNKMIEEIYAQTVLTKRTFSHSQGTPVDPFEWARIVHAGQEITPSEEQQRKPYLEYVKRNIDAVLTKKKLCVIGVEKNQHGYRQERSIQFGVSAGSGDADRREEKIEHRNNFQALSELVALDLRANGPVMALLTDLNKYWIFFWVAEKKSNSVLIHRAFIDNPGEGFEVIKTLLEQSSADIDAGIEIPYFDHPVKRLKLKSILSTVIESGESGGIRESIQRYYDIASMLGPDLDMARVVASQVTRAIPAYSYYS</sequence>
<dbReference type="Pfam" id="PF20147">
    <property type="entry name" value="Crinkler"/>
    <property type="match status" value="1"/>
</dbReference>
<evidence type="ECO:0000313" key="5">
    <source>
        <dbReference type="EMBL" id="KAG2905613.1"/>
    </source>
</evidence>
<comment type="subcellular location">
    <subcellularLocation>
        <location evidence="1">Host cell</location>
    </subcellularLocation>
    <subcellularLocation>
        <location evidence="2">Secreted</location>
    </subcellularLocation>
</comment>
<accession>A0A8T1BNH0</accession>
<dbReference type="Proteomes" id="UP000736787">
    <property type="component" value="Unassembled WGS sequence"/>
</dbReference>
<reference evidence="5" key="1">
    <citation type="submission" date="2018-10" db="EMBL/GenBank/DDBJ databases">
        <title>Effector identification in a new, highly contiguous assembly of the strawberry crown rot pathogen Phytophthora cactorum.</title>
        <authorList>
            <person name="Armitage A.D."/>
            <person name="Nellist C.F."/>
            <person name="Bates H."/>
            <person name="Vickerstaff R.J."/>
            <person name="Harrison R.J."/>
        </authorList>
    </citation>
    <scope>NUCLEOTIDE SEQUENCE</scope>
    <source>
        <strain evidence="5">4040</strain>
    </source>
</reference>
<feature type="domain" description="Crinkler effector protein N-terminal" evidence="4">
    <location>
        <begin position="2"/>
        <end position="114"/>
    </location>
</feature>
<proteinExistence type="predicted"/>
<keyword evidence="3" id="KW-0964">Secreted</keyword>
<dbReference type="AlphaFoldDB" id="A0A8T1BNH0"/>
<dbReference type="VEuPathDB" id="FungiDB:PC110_g18206"/>
<comment type="caution">
    <text evidence="5">The sequence shown here is derived from an EMBL/GenBank/DDBJ whole genome shotgun (WGS) entry which is preliminary data.</text>
</comment>
<organism evidence="5 6">
    <name type="scientific">Phytophthora cactorum</name>
    <dbReference type="NCBI Taxonomy" id="29920"/>
    <lineage>
        <taxon>Eukaryota</taxon>
        <taxon>Sar</taxon>
        <taxon>Stramenopiles</taxon>
        <taxon>Oomycota</taxon>
        <taxon>Peronosporomycetes</taxon>
        <taxon>Peronosporales</taxon>
        <taxon>Peronosporaceae</taxon>
        <taxon>Phytophthora</taxon>
    </lineage>
</organism>
<evidence type="ECO:0000313" key="6">
    <source>
        <dbReference type="Proteomes" id="UP000736787"/>
    </source>
</evidence>
<dbReference type="GO" id="GO:0043657">
    <property type="term" value="C:host cell"/>
    <property type="evidence" value="ECO:0007669"/>
    <property type="project" value="UniProtKB-SubCell"/>
</dbReference>
<dbReference type="InterPro" id="IPR045379">
    <property type="entry name" value="Crinkler_N"/>
</dbReference>
<dbReference type="GO" id="GO:0005576">
    <property type="term" value="C:extracellular region"/>
    <property type="evidence" value="ECO:0007669"/>
    <property type="project" value="UniProtKB-SubCell"/>
</dbReference>
<evidence type="ECO:0000256" key="2">
    <source>
        <dbReference type="ARBA" id="ARBA00004613"/>
    </source>
</evidence>
<dbReference type="EMBL" id="RCMK01000985">
    <property type="protein sequence ID" value="KAG2905613.1"/>
    <property type="molecule type" value="Genomic_DNA"/>
</dbReference>
<evidence type="ECO:0000259" key="4">
    <source>
        <dbReference type="Pfam" id="PF20147"/>
    </source>
</evidence>